<dbReference type="InterPro" id="IPR035965">
    <property type="entry name" value="PAS-like_dom_sf"/>
</dbReference>
<proteinExistence type="predicted"/>
<dbReference type="Proteomes" id="UP000014174">
    <property type="component" value="Unassembled WGS sequence"/>
</dbReference>
<dbReference type="InterPro" id="IPR013656">
    <property type="entry name" value="PAS_4"/>
</dbReference>
<dbReference type="SUPFAM" id="SSF55785">
    <property type="entry name" value="PYP-like sensor domain (PAS domain)"/>
    <property type="match status" value="3"/>
</dbReference>
<evidence type="ECO:0000259" key="7">
    <source>
        <dbReference type="PROSITE" id="PS50109"/>
    </source>
</evidence>
<dbReference type="CDD" id="cd00082">
    <property type="entry name" value="HisKA"/>
    <property type="match status" value="1"/>
</dbReference>
<dbReference type="InterPro" id="IPR001610">
    <property type="entry name" value="PAC"/>
</dbReference>
<dbReference type="eggNOG" id="COG2203">
    <property type="taxonomic scope" value="Bacteria"/>
</dbReference>
<evidence type="ECO:0000259" key="10">
    <source>
        <dbReference type="PROSITE" id="PS50113"/>
    </source>
</evidence>
<evidence type="ECO:0000256" key="3">
    <source>
        <dbReference type="ARBA" id="ARBA00022553"/>
    </source>
</evidence>
<feature type="domain" description="PAC" evidence="10">
    <location>
        <begin position="362"/>
        <end position="416"/>
    </location>
</feature>
<dbReference type="SMART" id="SM00091">
    <property type="entry name" value="PAS"/>
    <property type="match status" value="3"/>
</dbReference>
<dbReference type="InterPro" id="IPR003661">
    <property type="entry name" value="HisK_dim/P_dom"/>
</dbReference>
<dbReference type="PROSITE" id="PS50109">
    <property type="entry name" value="HIS_KIN"/>
    <property type="match status" value="1"/>
</dbReference>
<dbReference type="GO" id="GO:0000155">
    <property type="term" value="F:phosphorelay sensor kinase activity"/>
    <property type="evidence" value="ECO:0007669"/>
    <property type="project" value="InterPro"/>
</dbReference>
<sequence length="920" mass="105310">MHNCVLEEQESKRLKALTNYKILDTEREITFDSITQLVARICQKPIVLISLMDANRQWFKSKVGTDRCEMSREHTFCNYTIQSDNLLEIPDTFEDSRLTKNPLLTLPEPIRFYAGMPLKTPDGYRIGTLCVLDLKPGKLSDVQRETIQVFSAEIMVHLESAKKNRELLQLLNEEKEFQVLFNNSGDLHCITNELGQIEYINDSVKDRIGFNATEILGHTIWDYCLPEDIEIVRPLIKEGVKNGKTHFEVETRVLTKSADVRNYCWSNVLLNGRWLVNGRDITEQKKTLKSLEQLSLVASHINNGVVINDNNNRVIWVNKAFETITGYPENELLGKRLGDILSGKKTDLNIIKNARMRTLDGKSYSIDILSYRKDGEPRWFSVMNSIILNENGKPIKSIEIITDVTNHKNAEIELQTLSLAASKSTVGILIRDKDDQVMWVNEAFEYTLGFTLAEVKNKKIGSLLLGPETDMELISKAILSFDARKPYEIDNLFYRKDGSKIWMFISNTPIFNTEGELERQLCIGVDITERKIAESELINAREEAIKLAKAKEAFLSVMSHEIRTPLNAIIGMTQILLEDNPQEYQVENLEVLKFSSENLLALINDVLDYNKLDTGNVALESRSIDINKFISSTIETMYFRINRNNVTLNYHIDPRIPQYVQADKTRLFQVLINLLSNAIKFTEKGEIRVDLSLENEDETTVSIKFKVSDSGIGINEDKLNLIFESYAQASSDTTRKYGGTGLGLAITRKILHVHQSEIYVKSEKDKGSCFYFTIAFLRCDRCSQEVIESLEEKPLPSLVLVVDDNPINRMVVQKVLKRWEIVSEFAENGQEALDMVQLKEYDLVLMDLHMPVMDGYDACLHIRALPEGKYKKIPIIALTASKLNINKKELTEKGMNDFVWKPFVPHDLFNKIRPFLEKTK</sequence>
<dbReference type="eggNOG" id="COG2202">
    <property type="taxonomic scope" value="Bacteria"/>
</dbReference>
<keyword evidence="4" id="KW-0808">Transferase</keyword>
<dbReference type="Gene3D" id="3.40.50.2300">
    <property type="match status" value="1"/>
</dbReference>
<comment type="catalytic activity">
    <reaction evidence="1">
        <text>ATP + protein L-histidine = ADP + protein N-phospho-L-histidine.</text>
        <dbReference type="EC" id="2.7.13.3"/>
    </reaction>
</comment>
<dbReference type="CDD" id="cd00130">
    <property type="entry name" value="PAS"/>
    <property type="match status" value="3"/>
</dbReference>
<dbReference type="SUPFAM" id="SSF52172">
    <property type="entry name" value="CheY-like"/>
    <property type="match status" value="1"/>
</dbReference>
<gene>
    <name evidence="11" type="ORF">ADIARSV_0324</name>
</gene>
<dbReference type="SUPFAM" id="SSF55874">
    <property type="entry name" value="ATPase domain of HSP90 chaperone/DNA topoisomerase II/histidine kinase"/>
    <property type="match status" value="1"/>
</dbReference>
<dbReference type="PROSITE" id="PS50110">
    <property type="entry name" value="RESPONSE_REGULATORY"/>
    <property type="match status" value="1"/>
</dbReference>
<accession>R9GXD0</accession>
<dbReference type="SMART" id="SM00065">
    <property type="entry name" value="GAF"/>
    <property type="match status" value="1"/>
</dbReference>
<dbReference type="InterPro" id="IPR036097">
    <property type="entry name" value="HisK_dim/P_sf"/>
</dbReference>
<dbReference type="PROSITE" id="PS50113">
    <property type="entry name" value="PAC"/>
    <property type="match status" value="2"/>
</dbReference>
<dbReference type="Gene3D" id="1.10.287.130">
    <property type="match status" value="1"/>
</dbReference>
<evidence type="ECO:0000256" key="1">
    <source>
        <dbReference type="ARBA" id="ARBA00000085"/>
    </source>
</evidence>
<dbReference type="eggNOG" id="COG2205">
    <property type="taxonomic scope" value="Bacteria"/>
</dbReference>
<dbReference type="InterPro" id="IPR003018">
    <property type="entry name" value="GAF"/>
</dbReference>
<dbReference type="SUPFAM" id="SSF55781">
    <property type="entry name" value="GAF domain-like"/>
    <property type="match status" value="1"/>
</dbReference>
<evidence type="ECO:0000313" key="12">
    <source>
        <dbReference type="Proteomes" id="UP000014174"/>
    </source>
</evidence>
<evidence type="ECO:0000256" key="2">
    <source>
        <dbReference type="ARBA" id="ARBA00012438"/>
    </source>
</evidence>
<dbReference type="OrthoDB" id="9811889at2"/>
<dbReference type="Pfam" id="PF08448">
    <property type="entry name" value="PAS_4"/>
    <property type="match status" value="1"/>
</dbReference>
<dbReference type="Pfam" id="PF13426">
    <property type="entry name" value="PAS_9"/>
    <property type="match status" value="2"/>
</dbReference>
<feature type="domain" description="PAS" evidence="9">
    <location>
        <begin position="173"/>
        <end position="243"/>
    </location>
</feature>
<reference evidence="11 12" key="1">
    <citation type="journal article" date="2013" name="Genome Announc.">
        <title>Draft Genome Sequence of Arcticibacter svalbardensis Strain MN12-7T, a Member of the Family Sphingobacteriaceae Isolated from an Arctic Soil Sample.</title>
        <authorList>
            <person name="Shivaji S."/>
            <person name="Ara S."/>
            <person name="Prasad S."/>
            <person name="Manasa B.P."/>
            <person name="Begum Z."/>
            <person name="Singh A."/>
            <person name="Kumar Pinnaka A."/>
        </authorList>
    </citation>
    <scope>NUCLEOTIDE SEQUENCE [LARGE SCALE GENOMIC DNA]</scope>
    <source>
        <strain evidence="11 12">MN12-7</strain>
    </source>
</reference>
<dbReference type="Pfam" id="PF01590">
    <property type="entry name" value="GAF"/>
    <property type="match status" value="1"/>
</dbReference>
<dbReference type="InterPro" id="IPR000700">
    <property type="entry name" value="PAS-assoc_C"/>
</dbReference>
<dbReference type="Gene3D" id="3.30.565.10">
    <property type="entry name" value="Histidine kinase-like ATPase, C-terminal domain"/>
    <property type="match status" value="1"/>
</dbReference>
<evidence type="ECO:0000259" key="9">
    <source>
        <dbReference type="PROSITE" id="PS50112"/>
    </source>
</evidence>
<feature type="modified residue" description="4-aspartylphosphate" evidence="6">
    <location>
        <position position="847"/>
    </location>
</feature>
<evidence type="ECO:0000259" key="8">
    <source>
        <dbReference type="PROSITE" id="PS50110"/>
    </source>
</evidence>
<dbReference type="SUPFAM" id="SSF47384">
    <property type="entry name" value="Homodimeric domain of signal transducing histidine kinase"/>
    <property type="match status" value="1"/>
</dbReference>
<dbReference type="InterPro" id="IPR005467">
    <property type="entry name" value="His_kinase_dom"/>
</dbReference>
<evidence type="ECO:0000313" key="11">
    <source>
        <dbReference type="EMBL" id="EOR96421.1"/>
    </source>
</evidence>
<dbReference type="PRINTS" id="PR00344">
    <property type="entry name" value="BCTRLSENSOR"/>
</dbReference>
<dbReference type="Pfam" id="PF00072">
    <property type="entry name" value="Response_reg"/>
    <property type="match status" value="1"/>
</dbReference>
<name>R9GXD0_9SPHI</name>
<feature type="domain" description="PAS" evidence="9">
    <location>
        <begin position="290"/>
        <end position="335"/>
    </location>
</feature>
<dbReference type="InterPro" id="IPR003594">
    <property type="entry name" value="HATPase_dom"/>
</dbReference>
<dbReference type="SMART" id="SM00448">
    <property type="entry name" value="REC"/>
    <property type="match status" value="1"/>
</dbReference>
<dbReference type="InterPro" id="IPR011006">
    <property type="entry name" value="CheY-like_superfamily"/>
</dbReference>
<dbReference type="Gene3D" id="3.30.450.40">
    <property type="match status" value="1"/>
</dbReference>
<dbReference type="Pfam" id="PF00512">
    <property type="entry name" value="HisKA"/>
    <property type="match status" value="1"/>
</dbReference>
<dbReference type="InterPro" id="IPR036890">
    <property type="entry name" value="HATPase_C_sf"/>
</dbReference>
<dbReference type="Pfam" id="PF02518">
    <property type="entry name" value="HATPase_c"/>
    <property type="match status" value="1"/>
</dbReference>
<feature type="domain" description="Response regulatory" evidence="8">
    <location>
        <begin position="798"/>
        <end position="916"/>
    </location>
</feature>
<dbReference type="STRING" id="1150600.ADIARSV_0324"/>
<dbReference type="RefSeq" id="WP_016193574.1">
    <property type="nucleotide sequence ID" value="NZ_AQPN01000012.1"/>
</dbReference>
<evidence type="ECO:0000256" key="6">
    <source>
        <dbReference type="PROSITE-ProRule" id="PRU00169"/>
    </source>
</evidence>
<keyword evidence="5" id="KW-0418">Kinase</keyword>
<dbReference type="AlphaFoldDB" id="R9GXD0"/>
<keyword evidence="3 6" id="KW-0597">Phosphoprotein</keyword>
<dbReference type="EMBL" id="AQPN01000012">
    <property type="protein sequence ID" value="EOR96421.1"/>
    <property type="molecule type" value="Genomic_DNA"/>
</dbReference>
<feature type="domain" description="PAC" evidence="10">
    <location>
        <begin position="487"/>
        <end position="539"/>
    </location>
</feature>
<dbReference type="InterPro" id="IPR000014">
    <property type="entry name" value="PAS"/>
</dbReference>
<feature type="domain" description="Histidine kinase" evidence="7">
    <location>
        <begin position="557"/>
        <end position="778"/>
    </location>
</feature>
<dbReference type="CDD" id="cd17546">
    <property type="entry name" value="REC_hyHK_CKI1_RcsC-like"/>
    <property type="match status" value="1"/>
</dbReference>
<dbReference type="NCBIfam" id="TIGR00229">
    <property type="entry name" value="sensory_box"/>
    <property type="match status" value="3"/>
</dbReference>
<dbReference type="Gene3D" id="3.30.450.20">
    <property type="entry name" value="PAS domain"/>
    <property type="match status" value="3"/>
</dbReference>
<dbReference type="EC" id="2.7.13.3" evidence="2"/>
<evidence type="ECO:0000256" key="5">
    <source>
        <dbReference type="ARBA" id="ARBA00022777"/>
    </source>
</evidence>
<dbReference type="SMART" id="SM00086">
    <property type="entry name" value="PAC"/>
    <property type="match status" value="2"/>
</dbReference>
<dbReference type="FunFam" id="3.30.565.10:FF:000010">
    <property type="entry name" value="Sensor histidine kinase RcsC"/>
    <property type="match status" value="1"/>
</dbReference>
<dbReference type="SMART" id="SM00388">
    <property type="entry name" value="HisKA"/>
    <property type="match status" value="1"/>
</dbReference>
<comment type="caution">
    <text evidence="11">The sequence shown here is derived from an EMBL/GenBank/DDBJ whole genome shotgun (WGS) entry which is preliminary data.</text>
</comment>
<dbReference type="InterPro" id="IPR029016">
    <property type="entry name" value="GAF-like_dom_sf"/>
</dbReference>
<dbReference type="PANTHER" id="PTHR45339">
    <property type="entry name" value="HYBRID SIGNAL TRANSDUCTION HISTIDINE KINASE J"/>
    <property type="match status" value="1"/>
</dbReference>
<feature type="domain" description="PAS" evidence="9">
    <location>
        <begin position="413"/>
        <end position="468"/>
    </location>
</feature>
<protein>
    <recommendedName>
        <fullName evidence="2">histidine kinase</fullName>
        <ecNumber evidence="2">2.7.13.3</ecNumber>
    </recommendedName>
</protein>
<organism evidence="11 12">
    <name type="scientific">Arcticibacter svalbardensis MN12-7</name>
    <dbReference type="NCBI Taxonomy" id="1150600"/>
    <lineage>
        <taxon>Bacteria</taxon>
        <taxon>Pseudomonadati</taxon>
        <taxon>Bacteroidota</taxon>
        <taxon>Sphingobacteriia</taxon>
        <taxon>Sphingobacteriales</taxon>
        <taxon>Sphingobacteriaceae</taxon>
        <taxon>Arcticibacter</taxon>
    </lineage>
</organism>
<dbReference type="SMART" id="SM00387">
    <property type="entry name" value="HATPase_c"/>
    <property type="match status" value="1"/>
</dbReference>
<dbReference type="PANTHER" id="PTHR45339:SF5">
    <property type="entry name" value="HISTIDINE KINASE"/>
    <property type="match status" value="1"/>
</dbReference>
<dbReference type="InterPro" id="IPR001789">
    <property type="entry name" value="Sig_transdc_resp-reg_receiver"/>
</dbReference>
<dbReference type="CDD" id="cd16922">
    <property type="entry name" value="HATPase_EvgS-ArcB-TorS-like"/>
    <property type="match status" value="1"/>
</dbReference>
<evidence type="ECO:0000256" key="4">
    <source>
        <dbReference type="ARBA" id="ARBA00022679"/>
    </source>
</evidence>
<dbReference type="InterPro" id="IPR004358">
    <property type="entry name" value="Sig_transdc_His_kin-like_C"/>
</dbReference>
<keyword evidence="12" id="KW-1185">Reference proteome</keyword>
<dbReference type="PROSITE" id="PS50112">
    <property type="entry name" value="PAS"/>
    <property type="match status" value="3"/>
</dbReference>